<dbReference type="Pfam" id="PF00072">
    <property type="entry name" value="Response_reg"/>
    <property type="match status" value="1"/>
</dbReference>
<keyword evidence="3" id="KW-0597">Phosphoprotein</keyword>
<evidence type="ECO:0000256" key="3">
    <source>
        <dbReference type="PROSITE-ProRule" id="PRU00169"/>
    </source>
</evidence>
<evidence type="ECO:0000256" key="1">
    <source>
        <dbReference type="ARBA" id="ARBA00018672"/>
    </source>
</evidence>
<dbReference type="SMART" id="SM00448">
    <property type="entry name" value="REC"/>
    <property type="match status" value="1"/>
</dbReference>
<reference evidence="6 7" key="1">
    <citation type="submission" date="2019-08" db="EMBL/GenBank/DDBJ databases">
        <title>In-depth cultivation of the pig gut microbiome towards novel bacterial diversity and tailored functional studies.</title>
        <authorList>
            <person name="Wylensek D."/>
            <person name="Hitch T.C.A."/>
            <person name="Clavel T."/>
        </authorList>
    </citation>
    <scope>NUCLEOTIDE SEQUENCE [LARGE SCALE GENOMIC DNA]</scope>
    <source>
        <strain evidence="6 7">WCA-693-APC-MOT-I</strain>
    </source>
</reference>
<protein>
    <recommendedName>
        <fullName evidence="1">Stage 0 sporulation protein A homolog</fullName>
    </recommendedName>
</protein>
<dbReference type="InterPro" id="IPR011006">
    <property type="entry name" value="CheY-like_superfamily"/>
</dbReference>
<dbReference type="SUPFAM" id="SSF52172">
    <property type="entry name" value="CheY-like"/>
    <property type="match status" value="1"/>
</dbReference>
<dbReference type="PROSITE" id="PS50110">
    <property type="entry name" value="RESPONSE_REGULATORY"/>
    <property type="match status" value="1"/>
</dbReference>
<organism evidence="6 7">
    <name type="scientific">Velocimicrobium porci</name>
    <dbReference type="NCBI Taxonomy" id="2606634"/>
    <lineage>
        <taxon>Bacteria</taxon>
        <taxon>Bacillati</taxon>
        <taxon>Bacillota</taxon>
        <taxon>Clostridia</taxon>
        <taxon>Lachnospirales</taxon>
        <taxon>Lachnospiraceae</taxon>
        <taxon>Velocimicrobium</taxon>
    </lineage>
</organism>
<dbReference type="AlphaFoldDB" id="A0A6L5Y0G0"/>
<dbReference type="InterPro" id="IPR007492">
    <property type="entry name" value="LytTR_DNA-bd_dom"/>
</dbReference>
<evidence type="ECO:0000313" key="6">
    <source>
        <dbReference type="EMBL" id="MSS64201.1"/>
    </source>
</evidence>
<evidence type="ECO:0000259" key="5">
    <source>
        <dbReference type="PROSITE" id="PS50930"/>
    </source>
</evidence>
<name>A0A6L5Y0G0_9FIRM</name>
<dbReference type="InterPro" id="IPR001789">
    <property type="entry name" value="Sig_transdc_resp-reg_receiver"/>
</dbReference>
<feature type="domain" description="Response regulatory" evidence="4">
    <location>
        <begin position="5"/>
        <end position="125"/>
    </location>
</feature>
<gene>
    <name evidence="6" type="ORF">FYJ58_09980</name>
</gene>
<dbReference type="Pfam" id="PF04397">
    <property type="entry name" value="LytTR"/>
    <property type="match status" value="1"/>
</dbReference>
<comment type="caution">
    <text evidence="6">The sequence shown here is derived from an EMBL/GenBank/DDBJ whole genome shotgun (WGS) entry which is preliminary data.</text>
</comment>
<dbReference type="Gene3D" id="3.40.50.2300">
    <property type="match status" value="1"/>
</dbReference>
<dbReference type="RefSeq" id="WP_154519597.1">
    <property type="nucleotide sequence ID" value="NZ_VUMT01000014.1"/>
</dbReference>
<proteinExistence type="predicted"/>
<keyword evidence="7" id="KW-1185">Reference proteome</keyword>
<dbReference type="PANTHER" id="PTHR37299:SF1">
    <property type="entry name" value="STAGE 0 SPORULATION PROTEIN A HOMOLOG"/>
    <property type="match status" value="1"/>
</dbReference>
<dbReference type="GO" id="GO:0000156">
    <property type="term" value="F:phosphorelay response regulator activity"/>
    <property type="evidence" value="ECO:0007669"/>
    <property type="project" value="InterPro"/>
</dbReference>
<evidence type="ECO:0000259" key="4">
    <source>
        <dbReference type="PROSITE" id="PS50110"/>
    </source>
</evidence>
<evidence type="ECO:0000256" key="2">
    <source>
        <dbReference type="ARBA" id="ARBA00024867"/>
    </source>
</evidence>
<sequence>MDMISICICDDNIEFLEYFKKMLILAMKELDVEFVVECYTDAKQLLFELDELNKKIDIYFLDILIKEENGIQLAREIRKRSQIEQIIFFSMNKEYVFDCFDVMPLHYLLKEQLTLEDLKEVLNKAISIVNENKKKLFRFKKGHSFFQIPLNEILYFEVMNRVVTIHMKGRNEEFYSTMEQIEEKIDDECFVRVHRSFLVNMNWVDRIERNKVSMFNEEVIPIGAKYSKNVKNYMKLLLEKM</sequence>
<feature type="modified residue" description="4-aspartylphosphate" evidence="3">
    <location>
        <position position="62"/>
    </location>
</feature>
<dbReference type="GO" id="GO:0003677">
    <property type="term" value="F:DNA binding"/>
    <property type="evidence" value="ECO:0007669"/>
    <property type="project" value="InterPro"/>
</dbReference>
<dbReference type="Gene3D" id="2.40.50.1020">
    <property type="entry name" value="LytTr DNA-binding domain"/>
    <property type="match status" value="1"/>
</dbReference>
<comment type="function">
    <text evidence="2">May play the central regulatory role in sporulation. It may be an element of the effector pathway responsible for the activation of sporulation genes in response to nutritional stress. Spo0A may act in concert with spo0H (a sigma factor) to control the expression of some genes that are critical to the sporulation process.</text>
</comment>
<dbReference type="PANTHER" id="PTHR37299">
    <property type="entry name" value="TRANSCRIPTIONAL REGULATOR-RELATED"/>
    <property type="match status" value="1"/>
</dbReference>
<dbReference type="PROSITE" id="PS50930">
    <property type="entry name" value="HTH_LYTTR"/>
    <property type="match status" value="1"/>
</dbReference>
<evidence type="ECO:0000313" key="7">
    <source>
        <dbReference type="Proteomes" id="UP000482209"/>
    </source>
</evidence>
<feature type="domain" description="HTH LytTR-type" evidence="5">
    <location>
        <begin position="137"/>
        <end position="236"/>
    </location>
</feature>
<dbReference type="EMBL" id="VUMT01000014">
    <property type="protein sequence ID" value="MSS64201.1"/>
    <property type="molecule type" value="Genomic_DNA"/>
</dbReference>
<dbReference type="InterPro" id="IPR046947">
    <property type="entry name" value="LytR-like"/>
</dbReference>
<dbReference type="Proteomes" id="UP000482209">
    <property type="component" value="Unassembled WGS sequence"/>
</dbReference>
<dbReference type="SMART" id="SM00850">
    <property type="entry name" value="LytTR"/>
    <property type="match status" value="1"/>
</dbReference>
<accession>A0A6L5Y0G0</accession>